<dbReference type="InterPro" id="IPR020846">
    <property type="entry name" value="MFS_dom"/>
</dbReference>
<feature type="transmembrane region" description="Helical" evidence="6">
    <location>
        <begin position="191"/>
        <end position="212"/>
    </location>
</feature>
<feature type="transmembrane region" description="Helical" evidence="6">
    <location>
        <begin position="361"/>
        <end position="384"/>
    </location>
</feature>
<dbReference type="PROSITE" id="PS50850">
    <property type="entry name" value="MFS"/>
    <property type="match status" value="1"/>
</dbReference>
<keyword evidence="3 6" id="KW-1133">Transmembrane helix</keyword>
<evidence type="ECO:0000256" key="6">
    <source>
        <dbReference type="SAM" id="Phobius"/>
    </source>
</evidence>
<evidence type="ECO:0000256" key="2">
    <source>
        <dbReference type="ARBA" id="ARBA00022692"/>
    </source>
</evidence>
<dbReference type="InterPro" id="IPR036259">
    <property type="entry name" value="MFS_trans_sf"/>
</dbReference>
<evidence type="ECO:0000259" key="7">
    <source>
        <dbReference type="PROSITE" id="PS50850"/>
    </source>
</evidence>
<organism evidence="8 9">
    <name type="scientific">Sanguibacter suaedae</name>
    <dbReference type="NCBI Taxonomy" id="2795737"/>
    <lineage>
        <taxon>Bacteria</taxon>
        <taxon>Bacillati</taxon>
        <taxon>Actinomycetota</taxon>
        <taxon>Actinomycetes</taxon>
        <taxon>Micrococcales</taxon>
        <taxon>Sanguibacteraceae</taxon>
        <taxon>Sanguibacter</taxon>
    </lineage>
</organism>
<evidence type="ECO:0000313" key="8">
    <source>
        <dbReference type="EMBL" id="MBI9113574.1"/>
    </source>
</evidence>
<feature type="transmembrane region" description="Helical" evidence="6">
    <location>
        <begin position="273"/>
        <end position="293"/>
    </location>
</feature>
<dbReference type="PANTHER" id="PTHR23542:SF1">
    <property type="entry name" value="MAJOR FACILITATOR SUPERFAMILY (MFS) PROFILE DOMAIN-CONTAINING PROTEIN"/>
    <property type="match status" value="1"/>
</dbReference>
<feature type="transmembrane region" description="Helical" evidence="6">
    <location>
        <begin position="102"/>
        <end position="121"/>
    </location>
</feature>
<feature type="region of interest" description="Disordered" evidence="5">
    <location>
        <begin position="1"/>
        <end position="22"/>
    </location>
</feature>
<dbReference type="Proteomes" id="UP000602087">
    <property type="component" value="Unassembled WGS sequence"/>
</dbReference>
<dbReference type="InterPro" id="IPR011701">
    <property type="entry name" value="MFS"/>
</dbReference>
<dbReference type="RefSeq" id="WP_198732138.1">
    <property type="nucleotide sequence ID" value="NZ_JAEINH010000001.1"/>
</dbReference>
<evidence type="ECO:0000313" key="9">
    <source>
        <dbReference type="Proteomes" id="UP000602087"/>
    </source>
</evidence>
<dbReference type="GO" id="GO:0005886">
    <property type="term" value="C:plasma membrane"/>
    <property type="evidence" value="ECO:0007669"/>
    <property type="project" value="UniProtKB-SubCell"/>
</dbReference>
<comment type="subcellular location">
    <subcellularLocation>
        <location evidence="1">Cell membrane</location>
        <topology evidence="1">Multi-pass membrane protein</topology>
    </subcellularLocation>
</comment>
<feature type="transmembrane region" description="Helical" evidence="6">
    <location>
        <begin position="233"/>
        <end position="253"/>
    </location>
</feature>
<keyword evidence="9" id="KW-1185">Reference proteome</keyword>
<feature type="transmembrane region" description="Helical" evidence="6">
    <location>
        <begin position="396"/>
        <end position="414"/>
    </location>
</feature>
<feature type="transmembrane region" description="Helical" evidence="6">
    <location>
        <begin position="300"/>
        <end position="320"/>
    </location>
</feature>
<feature type="transmembrane region" description="Helical" evidence="6">
    <location>
        <begin position="128"/>
        <end position="148"/>
    </location>
</feature>
<dbReference type="GO" id="GO:0022857">
    <property type="term" value="F:transmembrane transporter activity"/>
    <property type="evidence" value="ECO:0007669"/>
    <property type="project" value="InterPro"/>
</dbReference>
<accession>A0A934IB11</accession>
<evidence type="ECO:0000256" key="4">
    <source>
        <dbReference type="ARBA" id="ARBA00023136"/>
    </source>
</evidence>
<comment type="caution">
    <text evidence="8">The sequence shown here is derived from an EMBL/GenBank/DDBJ whole genome shotgun (WGS) entry which is preliminary data.</text>
</comment>
<dbReference type="AlphaFoldDB" id="A0A934IB11"/>
<dbReference type="Pfam" id="PF07690">
    <property type="entry name" value="MFS_1"/>
    <property type="match status" value="1"/>
</dbReference>
<reference evidence="8" key="1">
    <citation type="submission" date="2020-12" db="EMBL/GenBank/DDBJ databases">
        <title>Sanguibacter suaedae sp. nov., isolated from Suaeda aralocaspica.</title>
        <authorList>
            <person name="Ma Q."/>
        </authorList>
    </citation>
    <scope>NUCLEOTIDE SEQUENCE</scope>
    <source>
        <strain evidence="8">YZGR15</strain>
    </source>
</reference>
<evidence type="ECO:0000256" key="1">
    <source>
        <dbReference type="ARBA" id="ARBA00004651"/>
    </source>
</evidence>
<keyword evidence="4 6" id="KW-0472">Membrane</keyword>
<evidence type="ECO:0000256" key="3">
    <source>
        <dbReference type="ARBA" id="ARBA00022989"/>
    </source>
</evidence>
<evidence type="ECO:0000256" key="5">
    <source>
        <dbReference type="SAM" id="MobiDB-lite"/>
    </source>
</evidence>
<feature type="domain" description="Major facilitator superfamily (MFS) profile" evidence="7">
    <location>
        <begin position="234"/>
        <end position="427"/>
    </location>
</feature>
<feature type="transmembrane region" description="Helical" evidence="6">
    <location>
        <begin position="45"/>
        <end position="66"/>
    </location>
</feature>
<feature type="transmembrane region" description="Helical" evidence="6">
    <location>
        <begin position="326"/>
        <end position="349"/>
    </location>
</feature>
<keyword evidence="2 6" id="KW-0812">Transmembrane</keyword>
<dbReference type="PANTHER" id="PTHR23542">
    <property type="match status" value="1"/>
</dbReference>
<name>A0A934IB11_9MICO</name>
<proteinExistence type="predicted"/>
<protein>
    <submittedName>
        <fullName evidence="8">MFS transporter</fullName>
    </submittedName>
</protein>
<dbReference type="EMBL" id="JAEINH010000001">
    <property type="protein sequence ID" value="MBI9113574.1"/>
    <property type="molecule type" value="Genomic_DNA"/>
</dbReference>
<dbReference type="SUPFAM" id="SSF103473">
    <property type="entry name" value="MFS general substrate transporter"/>
    <property type="match status" value="1"/>
</dbReference>
<sequence length="427" mass="43976">MPTDQPDVPRSPSEGSPEPVTRASRNPYRAILTIPGAARFSSAGALARLPMSMVGIGIVLMLQQIYGSYALGGRVSAAYIVAQAICSPQIARLVDRQGQRRVMLPLFVGTCVSLVALILCAQLRAPEILLYVFAVTTGATIGSVGSMVRARWSYLVTDPRTLHTAYSFEAAVDELCFVVGPMLATILATSVTPVAGLVVPLVAVAVGGFAFVSLRATEPPPSVPVPGEKRPSVLLNLGMLAVIAVFVGMGTVFGATDVATIAFAEEAGHEALAGVILGVFATGSLISGLLYGAKHWLSPLWLRFVLGMVLLAVGVSLFFFVTSLPVLAVVMFVTGFAIAPTLINGNNLVQVLVPPSQLTEGLTWVGTALGVGVSVGTSVGGARIDAAGAHGGFEVVVLAAAFSVVVTLAAAGTLRRRTAAAPTSEAV</sequence>
<dbReference type="Gene3D" id="1.20.1250.20">
    <property type="entry name" value="MFS general substrate transporter like domains"/>
    <property type="match status" value="1"/>
</dbReference>
<gene>
    <name evidence="8" type="ORF">JAV76_00940</name>
</gene>